<feature type="signal peptide" evidence="1">
    <location>
        <begin position="1"/>
        <end position="16"/>
    </location>
</feature>
<keyword evidence="1" id="KW-0732">Signal</keyword>
<evidence type="ECO:0008006" key="4">
    <source>
        <dbReference type="Google" id="ProtNLM"/>
    </source>
</evidence>
<organism evidence="2 3">
    <name type="scientific">Stagnihabitans tardus</name>
    <dbReference type="NCBI Taxonomy" id="2699202"/>
    <lineage>
        <taxon>Bacteria</taxon>
        <taxon>Pseudomonadati</taxon>
        <taxon>Pseudomonadota</taxon>
        <taxon>Alphaproteobacteria</taxon>
        <taxon>Rhodobacterales</taxon>
        <taxon>Paracoccaceae</taxon>
        <taxon>Stagnihabitans</taxon>
    </lineage>
</organism>
<dbReference type="RefSeq" id="WP_168776539.1">
    <property type="nucleotide sequence ID" value="NZ_JAABNR010000032.1"/>
</dbReference>
<reference evidence="2" key="1">
    <citation type="submission" date="2020-01" db="EMBL/GenBank/DDBJ databases">
        <authorList>
            <person name="Chen W.-M."/>
        </authorList>
    </citation>
    <scope>NUCLEOTIDE SEQUENCE</scope>
    <source>
        <strain evidence="2">CYK-10</strain>
    </source>
</reference>
<keyword evidence="3" id="KW-1185">Reference proteome</keyword>
<gene>
    <name evidence="2" type="ORF">GV832_19320</name>
</gene>
<dbReference type="Proteomes" id="UP001193501">
    <property type="component" value="Unassembled WGS sequence"/>
</dbReference>
<dbReference type="EMBL" id="JAABNR010000032">
    <property type="protein sequence ID" value="NBZ89744.1"/>
    <property type="molecule type" value="Genomic_DNA"/>
</dbReference>
<feature type="chain" id="PRO_5042030484" description="C-type lysozyme inhibitor domain-containing protein" evidence="1">
    <location>
        <begin position="17"/>
        <end position="121"/>
    </location>
</feature>
<accession>A0AAE4YGK3</accession>
<protein>
    <recommendedName>
        <fullName evidence="4">C-type lysozyme inhibitor domain-containing protein</fullName>
    </recommendedName>
</protein>
<evidence type="ECO:0000313" key="3">
    <source>
        <dbReference type="Proteomes" id="UP001193501"/>
    </source>
</evidence>
<evidence type="ECO:0000313" key="2">
    <source>
        <dbReference type="EMBL" id="NBZ89744.1"/>
    </source>
</evidence>
<comment type="caution">
    <text evidence="2">The sequence shown here is derived from an EMBL/GenBank/DDBJ whole genome shotgun (WGS) entry which is preliminary data.</text>
</comment>
<evidence type="ECO:0000256" key="1">
    <source>
        <dbReference type="SAM" id="SignalP"/>
    </source>
</evidence>
<name>A0AAE4YGK3_9RHOB</name>
<sequence>MKALILTLALTSPALAEMPEFTRLACDFDAVEGVADARAIDVVPDGTSFRIADGADNQPALMADGDPENGLYGLAWMGEDGANVLLSFTDSGEAELSRHFLTGEEGLMWTTQIGRCSKEAN</sequence>
<proteinExistence type="predicted"/>
<dbReference type="AlphaFoldDB" id="A0AAE4YGK3"/>